<keyword evidence="5 10" id="KW-0819">tRNA processing</keyword>
<dbReference type="FunFam" id="1.10.20.140:FF:000001">
    <property type="entry name" value="tRNA dimethylallyltransferase"/>
    <property type="match status" value="1"/>
</dbReference>
<organism evidence="14 15">
    <name type="scientific">Isoalcanivorax pacificus W11-5</name>
    <dbReference type="NCBI Taxonomy" id="391936"/>
    <lineage>
        <taxon>Bacteria</taxon>
        <taxon>Pseudomonadati</taxon>
        <taxon>Pseudomonadota</taxon>
        <taxon>Gammaproteobacteria</taxon>
        <taxon>Oceanospirillales</taxon>
        <taxon>Alcanivoracaceae</taxon>
        <taxon>Isoalcanivorax</taxon>
    </lineage>
</organism>
<feature type="site" description="Interaction with substrate tRNA" evidence="10">
    <location>
        <position position="130"/>
    </location>
</feature>
<dbReference type="AlphaFoldDB" id="A0A0B4XSX7"/>
<evidence type="ECO:0000256" key="6">
    <source>
        <dbReference type="ARBA" id="ARBA00022741"/>
    </source>
</evidence>
<evidence type="ECO:0000256" key="4">
    <source>
        <dbReference type="ARBA" id="ARBA00022679"/>
    </source>
</evidence>
<comment type="similarity">
    <text evidence="3 10 13">Belongs to the IPP transferase family.</text>
</comment>
<evidence type="ECO:0000313" key="15">
    <source>
        <dbReference type="Proteomes" id="UP000006764"/>
    </source>
</evidence>
<proteinExistence type="inferred from homology"/>
<evidence type="ECO:0000256" key="5">
    <source>
        <dbReference type="ARBA" id="ARBA00022694"/>
    </source>
</evidence>
<dbReference type="GO" id="GO:0006400">
    <property type="term" value="P:tRNA modification"/>
    <property type="evidence" value="ECO:0007669"/>
    <property type="project" value="TreeGrafter"/>
</dbReference>
<evidence type="ECO:0000256" key="13">
    <source>
        <dbReference type="RuleBase" id="RU003785"/>
    </source>
</evidence>
<evidence type="ECO:0000256" key="2">
    <source>
        <dbReference type="ARBA" id="ARBA00003213"/>
    </source>
</evidence>
<dbReference type="STRING" id="391936.S7S_15755"/>
<comment type="cofactor">
    <cofactor evidence="1 10">
        <name>Mg(2+)</name>
        <dbReference type="ChEBI" id="CHEBI:18420"/>
    </cofactor>
</comment>
<dbReference type="InterPro" id="IPR027417">
    <property type="entry name" value="P-loop_NTPase"/>
</dbReference>
<keyword evidence="4 10" id="KW-0808">Transferase</keyword>
<dbReference type="Gene3D" id="1.10.20.140">
    <property type="match status" value="1"/>
</dbReference>
<dbReference type="GO" id="GO:0005524">
    <property type="term" value="F:ATP binding"/>
    <property type="evidence" value="ECO:0007669"/>
    <property type="project" value="UniProtKB-UniRule"/>
</dbReference>
<dbReference type="EC" id="2.5.1.75" evidence="10"/>
<evidence type="ECO:0000313" key="14">
    <source>
        <dbReference type="EMBL" id="AJD49563.1"/>
    </source>
</evidence>
<accession>A0A0B4XSX7</accession>
<feature type="binding site" evidence="10">
    <location>
        <begin position="19"/>
        <end position="24"/>
    </location>
    <ligand>
        <name>substrate</name>
    </ligand>
</feature>
<feature type="region of interest" description="Interaction with substrate tRNA" evidence="10">
    <location>
        <begin position="166"/>
        <end position="170"/>
    </location>
</feature>
<dbReference type="PANTHER" id="PTHR11088">
    <property type="entry name" value="TRNA DIMETHYLALLYLTRANSFERASE"/>
    <property type="match status" value="1"/>
</dbReference>
<comment type="subunit">
    <text evidence="10">Monomer.</text>
</comment>
<gene>
    <name evidence="10" type="primary">miaA</name>
    <name evidence="14" type="ORF">S7S_15755</name>
</gene>
<reference evidence="14 15" key="1">
    <citation type="journal article" date="2012" name="J. Bacteriol.">
        <title>Genome sequence of an alkane-degrading bacterium, Alcanivorax pacificus type strain W11-5, isolated from deep sea sediment.</title>
        <authorList>
            <person name="Lai Q."/>
            <person name="Shao Z."/>
        </authorList>
    </citation>
    <scope>NUCLEOTIDE SEQUENCE [LARGE SCALE GENOMIC DNA]</scope>
    <source>
        <strain evidence="14 15">W11-5</strain>
    </source>
</reference>
<dbReference type="NCBIfam" id="TIGR00174">
    <property type="entry name" value="miaA"/>
    <property type="match status" value="1"/>
</dbReference>
<dbReference type="GO" id="GO:0052381">
    <property type="term" value="F:tRNA dimethylallyltransferase activity"/>
    <property type="evidence" value="ECO:0007669"/>
    <property type="project" value="UniProtKB-UniRule"/>
</dbReference>
<keyword evidence="7 10" id="KW-0067">ATP-binding</keyword>
<dbReference type="SUPFAM" id="SSF52540">
    <property type="entry name" value="P-loop containing nucleoside triphosphate hydrolases"/>
    <property type="match status" value="1"/>
</dbReference>
<comment type="catalytic activity">
    <reaction evidence="9 10 11">
        <text>adenosine(37) in tRNA + dimethylallyl diphosphate = N(6)-dimethylallyladenosine(37) in tRNA + diphosphate</text>
        <dbReference type="Rhea" id="RHEA:26482"/>
        <dbReference type="Rhea" id="RHEA-COMP:10162"/>
        <dbReference type="Rhea" id="RHEA-COMP:10375"/>
        <dbReference type="ChEBI" id="CHEBI:33019"/>
        <dbReference type="ChEBI" id="CHEBI:57623"/>
        <dbReference type="ChEBI" id="CHEBI:74411"/>
        <dbReference type="ChEBI" id="CHEBI:74415"/>
        <dbReference type="EC" id="2.5.1.75"/>
    </reaction>
</comment>
<feature type="site" description="Interaction with substrate tRNA" evidence="10">
    <location>
        <position position="108"/>
    </location>
</feature>
<dbReference type="HOGENOM" id="CLU_032616_0_0_6"/>
<feature type="binding site" evidence="10">
    <location>
        <begin position="17"/>
        <end position="24"/>
    </location>
    <ligand>
        <name>ATP</name>
        <dbReference type="ChEBI" id="CHEBI:30616"/>
    </ligand>
</feature>
<dbReference type="Gene3D" id="3.40.50.300">
    <property type="entry name" value="P-loop containing nucleotide triphosphate hydrolases"/>
    <property type="match status" value="1"/>
</dbReference>
<evidence type="ECO:0000256" key="3">
    <source>
        <dbReference type="ARBA" id="ARBA00005842"/>
    </source>
</evidence>
<dbReference type="InterPro" id="IPR039657">
    <property type="entry name" value="Dimethylallyltransferase"/>
</dbReference>
<keyword evidence="6 10" id="KW-0547">Nucleotide-binding</keyword>
<evidence type="ECO:0000256" key="9">
    <source>
        <dbReference type="ARBA" id="ARBA00049563"/>
    </source>
</evidence>
<dbReference type="KEGG" id="apac:S7S_15755"/>
<dbReference type="RefSeq" id="WP_008733402.1">
    <property type="nucleotide sequence ID" value="NZ_CP004387.1"/>
</dbReference>
<feature type="region of interest" description="Interaction with substrate tRNA" evidence="10">
    <location>
        <begin position="42"/>
        <end position="45"/>
    </location>
</feature>
<dbReference type="InterPro" id="IPR018022">
    <property type="entry name" value="IPT"/>
</dbReference>
<comment type="caution">
    <text evidence="10">Lacks conserved residue(s) required for the propagation of feature annotation.</text>
</comment>
<dbReference type="Proteomes" id="UP000006764">
    <property type="component" value="Chromosome"/>
</dbReference>
<keyword evidence="8 10" id="KW-0460">Magnesium</keyword>
<sequence length="328" mass="36063">MVAMPVSPQPPVIFLMGPTCSGKTALAVALVQRLPLEIINVDSALVYRGLDIGAAKPEQEVLAKAPHRLLGFRDPAEPYSAAEFRADALREIADIHAAGRVPLLVGGTMLYFRALRDGLADMPPADEAVRARLTEDAERLGWPALHARLAQVDPEAAARLKPNDRQRLQRALEVYELTGVPLSVHHARQAPGGAAGENAFPYTVMQLAIAPPDRALLHARIEARLHDMLAQGLVEEVRALRAEPGLHAGLPAMRSVGYRQVWEYLDGDYDYDEMVRRAVVATRQLAKRQFTWLRGWPALHWLDSDAPDLTDRALSLLESLPESVFSSP</sequence>
<dbReference type="PANTHER" id="PTHR11088:SF60">
    <property type="entry name" value="TRNA DIMETHYLALLYLTRANSFERASE"/>
    <property type="match status" value="1"/>
</dbReference>
<name>A0A0B4XSX7_9GAMM</name>
<dbReference type="HAMAP" id="MF_00185">
    <property type="entry name" value="IPP_trans"/>
    <property type="match status" value="1"/>
</dbReference>
<evidence type="ECO:0000256" key="7">
    <source>
        <dbReference type="ARBA" id="ARBA00022840"/>
    </source>
</evidence>
<evidence type="ECO:0000256" key="12">
    <source>
        <dbReference type="RuleBase" id="RU003784"/>
    </source>
</evidence>
<comment type="function">
    <text evidence="2 10 12">Catalyzes the transfer of a dimethylallyl group onto the adenine at position 37 in tRNAs that read codons beginning with uridine, leading to the formation of N6-(dimethylallyl)adenosine (i(6)A).</text>
</comment>
<dbReference type="EMBL" id="CP004387">
    <property type="protein sequence ID" value="AJD49563.1"/>
    <property type="molecule type" value="Genomic_DNA"/>
</dbReference>
<keyword evidence="15" id="KW-1185">Reference proteome</keyword>
<protein>
    <recommendedName>
        <fullName evidence="10">tRNA dimethylallyltransferase</fullName>
        <ecNumber evidence="10">2.5.1.75</ecNumber>
    </recommendedName>
    <alternativeName>
        <fullName evidence="10">Dimethylallyl diphosphate:tRNA dimethylallyltransferase</fullName>
        <shortName evidence="10">DMAPP:tRNA dimethylallyltransferase</shortName>
        <shortName evidence="10">DMATase</shortName>
    </alternativeName>
    <alternativeName>
        <fullName evidence="10">Isopentenyl-diphosphate:tRNA isopentenyltransferase</fullName>
        <shortName evidence="10">IPP transferase</shortName>
        <shortName evidence="10">IPPT</shortName>
        <shortName evidence="10">IPTase</shortName>
    </alternativeName>
</protein>
<evidence type="ECO:0000256" key="8">
    <source>
        <dbReference type="ARBA" id="ARBA00022842"/>
    </source>
</evidence>
<dbReference type="Pfam" id="PF01715">
    <property type="entry name" value="IPPT"/>
    <property type="match status" value="1"/>
</dbReference>
<evidence type="ECO:0000256" key="11">
    <source>
        <dbReference type="RuleBase" id="RU003783"/>
    </source>
</evidence>
<evidence type="ECO:0000256" key="10">
    <source>
        <dbReference type="HAMAP-Rule" id="MF_00185"/>
    </source>
</evidence>
<evidence type="ECO:0000256" key="1">
    <source>
        <dbReference type="ARBA" id="ARBA00001946"/>
    </source>
</evidence>